<dbReference type="SUPFAM" id="SSF50249">
    <property type="entry name" value="Nucleic acid-binding proteins"/>
    <property type="match status" value="1"/>
</dbReference>
<organism evidence="9 10">
    <name type="scientific">Shigella phage Ag3</name>
    <dbReference type="NCBI Taxonomy" id="637730"/>
    <lineage>
        <taxon>Viruses</taxon>
        <taxon>Duplodnaviria</taxon>
        <taxon>Heunggongvirae</taxon>
        <taxon>Uroviricota</taxon>
        <taxon>Caudoviricetes</taxon>
        <taxon>Pantevenvirales</taxon>
        <taxon>Ackermannviridae</taxon>
        <taxon>Aglimvirinae</taxon>
        <taxon>Agtrevirus</taxon>
        <taxon>Agtrevirus AG3</taxon>
    </lineage>
</organism>
<sequence length="488" mass="54852">MIPILETVHRLRETKGSNAKKAVLTEAFKNNPDLVDFLQYVYDPMTSFYRTELKLSAYPRMLVREKTDDISEVYDVLDQMAQRLVGGQKADALLASVALKMDPQYHELIQMILDRDIKAGIAEKGINAAFNAAGGTGRLINILPYHRYDNMTIDLLKKMDFKRGVYSQLKSDGMFANIICRYNKAPEIRSRSGSLIAGGSVDNLSLVFKDIIYDTGIGESVFHGELLVVDLKSNSILPRAVGNGKLNSVIQTGEPLEDRYQVIYRVWDVVPYEKWFNAERIDLPYETRFDMIMQMFHGEDGLVQVQETRVVHSFAEAVDHFKDALARKEEGTICKAADMPWEDGTSSEGLKLKMEVECDLEIVGFNEADKKGKHAKTFGSLLCKTSDGLLVVGVSGISDELRLRMWENQGDYIGKIAAVLSNGVQDKTDDALKSLFLPRLAEIRIDKKVANTLDEVYAIQKAYIENIVFLLESDNGRVYEFLVGEVLG</sequence>
<dbReference type="GO" id="GO:0006310">
    <property type="term" value="P:DNA recombination"/>
    <property type="evidence" value="ECO:0007669"/>
    <property type="project" value="InterPro"/>
</dbReference>
<dbReference type="OrthoDB" id="4135at10239"/>
<dbReference type="GO" id="GO:0006260">
    <property type="term" value="P:DNA replication"/>
    <property type="evidence" value="ECO:0007669"/>
    <property type="project" value="UniProtKB-KW"/>
</dbReference>
<dbReference type="PANTHER" id="PTHR47810">
    <property type="entry name" value="DNA LIGASE"/>
    <property type="match status" value="1"/>
</dbReference>
<dbReference type="GO" id="GO:0003910">
    <property type="term" value="F:DNA ligase (ATP) activity"/>
    <property type="evidence" value="ECO:0007669"/>
    <property type="project" value="InterPro"/>
</dbReference>
<name>C8XUE4_9CAUD</name>
<dbReference type="GO" id="GO:0005524">
    <property type="term" value="F:ATP binding"/>
    <property type="evidence" value="ECO:0007669"/>
    <property type="project" value="InterPro"/>
</dbReference>
<dbReference type="InterPro" id="IPR050326">
    <property type="entry name" value="NAD_dep_DNA_ligaseB"/>
</dbReference>
<evidence type="ECO:0000256" key="1">
    <source>
        <dbReference type="ARBA" id="ARBA00001968"/>
    </source>
</evidence>
<dbReference type="GO" id="GO:0006281">
    <property type="term" value="P:DNA repair"/>
    <property type="evidence" value="ECO:0007669"/>
    <property type="project" value="UniProtKB-KW"/>
</dbReference>
<dbReference type="EMBL" id="FJ373894">
    <property type="protein sequence ID" value="ACO94274.1"/>
    <property type="molecule type" value="Genomic_DNA"/>
</dbReference>
<protein>
    <recommendedName>
        <fullName evidence="3">DNA ligase</fullName>
    </recommendedName>
</protein>
<evidence type="ECO:0000256" key="5">
    <source>
        <dbReference type="ARBA" id="ARBA00022705"/>
    </source>
</evidence>
<keyword evidence="4 9" id="KW-0436">Ligase</keyword>
<proteinExistence type="inferred from homology"/>
<evidence type="ECO:0000313" key="10">
    <source>
        <dbReference type="Proteomes" id="UP000002614"/>
    </source>
</evidence>
<evidence type="ECO:0000256" key="4">
    <source>
        <dbReference type="ARBA" id="ARBA00022598"/>
    </source>
</evidence>
<accession>C8XUE4</accession>
<evidence type="ECO:0000256" key="7">
    <source>
        <dbReference type="ARBA" id="ARBA00023204"/>
    </source>
</evidence>
<evidence type="ECO:0000313" key="9">
    <source>
        <dbReference type="EMBL" id="ACO94274.1"/>
    </source>
</evidence>
<evidence type="ECO:0000259" key="8">
    <source>
        <dbReference type="PROSITE" id="PS50160"/>
    </source>
</evidence>
<keyword evidence="6" id="KW-0227">DNA damage</keyword>
<reference evidence="9 10" key="1">
    <citation type="journal article" date="2011" name="Virol. J.">
        <title>A Shigella boydii bacteriophage which resembles Salmonella phage ViI.</title>
        <authorList>
            <person name="Anany H."/>
            <person name="Lingohr E.J."/>
            <person name="Villegas A."/>
            <person name="Ackermann H.W."/>
            <person name="She Y.M."/>
            <person name="Griffiths M.W."/>
            <person name="Kropinski A.M."/>
        </authorList>
    </citation>
    <scope>NUCLEOTIDE SEQUENCE [LARGE SCALE GENOMIC DNA]</scope>
</reference>
<dbReference type="GeneID" id="8683617"/>
<comment type="cofactor">
    <cofactor evidence="1">
        <name>a divalent metal cation</name>
        <dbReference type="ChEBI" id="CHEBI:60240"/>
    </cofactor>
</comment>
<dbReference type="InterPro" id="IPR012340">
    <property type="entry name" value="NA-bd_OB-fold"/>
</dbReference>
<feature type="domain" description="ATP-dependent DNA ligase family profile" evidence="8">
    <location>
        <begin position="255"/>
        <end position="387"/>
    </location>
</feature>
<dbReference type="RefSeq" id="YP_003358527.1">
    <property type="nucleotide sequence ID" value="NC_013693.1"/>
</dbReference>
<dbReference type="SUPFAM" id="SSF56091">
    <property type="entry name" value="DNA ligase/mRNA capping enzyme, catalytic domain"/>
    <property type="match status" value="1"/>
</dbReference>
<keyword evidence="5" id="KW-0235">DNA replication</keyword>
<dbReference type="InterPro" id="IPR012310">
    <property type="entry name" value="DNA_ligase_ATP-dep_cent"/>
</dbReference>
<comment type="similarity">
    <text evidence="2">Belongs to the ATP-dependent DNA ligase family.</text>
</comment>
<evidence type="ECO:0000256" key="3">
    <source>
        <dbReference type="ARBA" id="ARBA00013308"/>
    </source>
</evidence>
<dbReference type="PANTHER" id="PTHR47810:SF1">
    <property type="entry name" value="DNA LIGASE B"/>
    <property type="match status" value="1"/>
</dbReference>
<gene>
    <name evidence="9" type="primary">orf00045</name>
</gene>
<evidence type="ECO:0000256" key="6">
    <source>
        <dbReference type="ARBA" id="ARBA00022763"/>
    </source>
</evidence>
<evidence type="ECO:0000256" key="2">
    <source>
        <dbReference type="ARBA" id="ARBA00007572"/>
    </source>
</evidence>
<keyword evidence="10" id="KW-1185">Reference proteome</keyword>
<keyword evidence="7" id="KW-0234">DNA repair</keyword>
<dbReference type="Pfam" id="PF01068">
    <property type="entry name" value="DNA_ligase_A_M"/>
    <property type="match status" value="1"/>
</dbReference>
<dbReference type="Gene3D" id="2.40.50.140">
    <property type="entry name" value="Nucleic acid-binding proteins"/>
    <property type="match status" value="1"/>
</dbReference>
<dbReference type="KEGG" id="vg:8683617"/>
<dbReference type="Proteomes" id="UP000002614">
    <property type="component" value="Segment"/>
</dbReference>
<dbReference type="Gene3D" id="3.30.470.30">
    <property type="entry name" value="DNA ligase/mRNA capping enzyme"/>
    <property type="match status" value="1"/>
</dbReference>
<dbReference type="PROSITE" id="PS50160">
    <property type="entry name" value="DNA_LIGASE_A3"/>
    <property type="match status" value="1"/>
</dbReference>